<dbReference type="EMBL" id="QORE01002532">
    <property type="protein sequence ID" value="RCI69980.1"/>
    <property type="molecule type" value="Genomic_DNA"/>
</dbReference>
<dbReference type="InterPro" id="IPR015422">
    <property type="entry name" value="PyrdxlP-dep_Trfase_small"/>
</dbReference>
<dbReference type="InterPro" id="IPR015424">
    <property type="entry name" value="PyrdxlP-dep_Trfase"/>
</dbReference>
<comment type="caution">
    <text evidence="2">The sequence shown here is derived from an EMBL/GenBank/DDBJ whole genome shotgun (WGS) entry which is preliminary data.</text>
</comment>
<proteinExistence type="predicted"/>
<dbReference type="AlphaFoldDB" id="A0A367LY02"/>
<protein>
    <submittedName>
        <fullName evidence="2">Aspartate aminotransferase family protein</fullName>
    </submittedName>
</protein>
<evidence type="ECO:0000256" key="1">
    <source>
        <dbReference type="ARBA" id="ARBA00001933"/>
    </source>
</evidence>
<dbReference type="Gene3D" id="3.90.1150.10">
    <property type="entry name" value="Aspartate Aminotransferase, domain 1"/>
    <property type="match status" value="1"/>
</dbReference>
<evidence type="ECO:0000313" key="3">
    <source>
        <dbReference type="Proteomes" id="UP000253594"/>
    </source>
</evidence>
<feature type="non-terminal residue" evidence="2">
    <location>
        <position position="99"/>
    </location>
</feature>
<reference evidence="2 3" key="1">
    <citation type="submission" date="2018-07" db="EMBL/GenBank/DDBJ databases">
        <title>Mechanisms of high-level aminoglycoside resistance among Gram-negative pathogens in Brazil.</title>
        <authorList>
            <person name="Ballaben A.S."/>
            <person name="Darini A.L.C."/>
            <person name="Doi Y."/>
        </authorList>
    </citation>
    <scope>NUCLEOTIDE SEQUENCE [LARGE SCALE GENOMIC DNA]</scope>
    <source>
        <strain evidence="2 3">B2-305</strain>
    </source>
</reference>
<keyword evidence="2" id="KW-0808">Transferase</keyword>
<evidence type="ECO:0000313" key="2">
    <source>
        <dbReference type="EMBL" id="RCI69980.1"/>
    </source>
</evidence>
<dbReference type="GO" id="GO:0008483">
    <property type="term" value="F:transaminase activity"/>
    <property type="evidence" value="ECO:0007669"/>
    <property type="project" value="UniProtKB-KW"/>
</dbReference>
<dbReference type="PANTHER" id="PTHR43713:SF3">
    <property type="entry name" value="GLUTAMATE-1-SEMIALDEHYDE 2,1-AMINOMUTASE 1, CHLOROPLASTIC-RELATED"/>
    <property type="match status" value="1"/>
</dbReference>
<sequence>MDTTFGLDLARVEALFKRELRRFDELHPRSAQAYRENRRHWLYGAPLHWMQQWPGNCPLLVKEAQGARVTDIDGQQSGDFALGDSGAMFGHAQPAGADA</sequence>
<dbReference type="SUPFAM" id="SSF53383">
    <property type="entry name" value="PLP-dependent transferases"/>
    <property type="match status" value="1"/>
</dbReference>
<dbReference type="Proteomes" id="UP000253594">
    <property type="component" value="Unassembled WGS sequence"/>
</dbReference>
<name>A0A367LY02_PSEAI</name>
<organism evidence="2 3">
    <name type="scientific">Pseudomonas aeruginosa</name>
    <dbReference type="NCBI Taxonomy" id="287"/>
    <lineage>
        <taxon>Bacteria</taxon>
        <taxon>Pseudomonadati</taxon>
        <taxon>Pseudomonadota</taxon>
        <taxon>Gammaproteobacteria</taxon>
        <taxon>Pseudomonadales</taxon>
        <taxon>Pseudomonadaceae</taxon>
        <taxon>Pseudomonas</taxon>
    </lineage>
</organism>
<comment type="cofactor">
    <cofactor evidence="1">
        <name>pyridoxal 5'-phosphate</name>
        <dbReference type="ChEBI" id="CHEBI:597326"/>
    </cofactor>
</comment>
<keyword evidence="2" id="KW-0032">Aminotransferase</keyword>
<accession>A0A367LY02</accession>
<gene>
    <name evidence="2" type="ORF">DT376_37030</name>
</gene>
<dbReference type="PANTHER" id="PTHR43713">
    <property type="entry name" value="GLUTAMATE-1-SEMIALDEHYDE 2,1-AMINOMUTASE"/>
    <property type="match status" value="1"/>
</dbReference>